<dbReference type="CDD" id="cd00090">
    <property type="entry name" value="HTH_ARSR"/>
    <property type="match status" value="1"/>
</dbReference>
<keyword evidence="1" id="KW-0805">Transcription regulation</keyword>
<feature type="domain" description="HTH hxlR-type" evidence="4">
    <location>
        <begin position="1"/>
        <end position="90"/>
    </location>
</feature>
<dbReference type="Gene3D" id="1.10.10.10">
    <property type="entry name" value="Winged helix-like DNA-binding domain superfamily/Winged helix DNA-binding domain"/>
    <property type="match status" value="1"/>
</dbReference>
<dbReference type="GO" id="GO:0003677">
    <property type="term" value="F:DNA binding"/>
    <property type="evidence" value="ECO:0007669"/>
    <property type="project" value="UniProtKB-KW"/>
</dbReference>
<evidence type="ECO:0000313" key="5">
    <source>
        <dbReference type="EMBL" id="VFA84400.1"/>
    </source>
</evidence>
<dbReference type="InterPro" id="IPR036390">
    <property type="entry name" value="WH_DNA-bd_sf"/>
</dbReference>
<evidence type="ECO:0000259" key="4">
    <source>
        <dbReference type="PROSITE" id="PS51118"/>
    </source>
</evidence>
<dbReference type="PROSITE" id="PS51118">
    <property type="entry name" value="HTH_HXLR"/>
    <property type="match status" value="1"/>
</dbReference>
<evidence type="ECO:0000256" key="3">
    <source>
        <dbReference type="ARBA" id="ARBA00023163"/>
    </source>
</evidence>
<dbReference type="Pfam" id="PF01638">
    <property type="entry name" value="HxlR"/>
    <property type="match status" value="1"/>
</dbReference>
<proteinExistence type="predicted"/>
<protein>
    <submittedName>
        <fullName evidence="5">Uncharacterized HTH-type transcriptional regulator ytcD</fullName>
    </submittedName>
</protein>
<dbReference type="PANTHER" id="PTHR33204:SF37">
    <property type="entry name" value="HTH-TYPE TRANSCRIPTIONAL REGULATOR YODB"/>
    <property type="match status" value="1"/>
</dbReference>
<dbReference type="AlphaFoldDB" id="A0A449GFR5"/>
<evidence type="ECO:0000256" key="1">
    <source>
        <dbReference type="ARBA" id="ARBA00023015"/>
    </source>
</evidence>
<keyword evidence="2" id="KW-0238">DNA-binding</keyword>
<dbReference type="PANTHER" id="PTHR33204">
    <property type="entry name" value="TRANSCRIPTIONAL REGULATOR, MARR FAMILY"/>
    <property type="match status" value="1"/>
</dbReference>
<reference evidence="5" key="1">
    <citation type="submission" date="2019-02" db="EMBL/GenBank/DDBJ databases">
        <authorList>
            <consortium name="Pathogen Informatics"/>
        </authorList>
    </citation>
    <scope>NUCLEOTIDE SEQUENCE</scope>
    <source>
        <strain evidence="5">3012STDY6733949</strain>
    </source>
</reference>
<name>A0A449GFR5_NOCFR</name>
<evidence type="ECO:0000256" key="2">
    <source>
        <dbReference type="ARBA" id="ARBA00023125"/>
    </source>
</evidence>
<sequence>MAAFDLLGRRWAITVLWELRGDSIGFRELRRKLPGISSSVLSTRLRELASAGVAETSPDGKYRLTPIGVELLYALAPLKAWSSSWARHLDVHGFERSPVDKLDSLP</sequence>
<dbReference type="InterPro" id="IPR036388">
    <property type="entry name" value="WH-like_DNA-bd_sf"/>
</dbReference>
<organism evidence="5">
    <name type="scientific">Nocardia farcinica</name>
    <dbReference type="NCBI Taxonomy" id="37329"/>
    <lineage>
        <taxon>Bacteria</taxon>
        <taxon>Bacillati</taxon>
        <taxon>Actinomycetota</taxon>
        <taxon>Actinomycetes</taxon>
        <taxon>Mycobacteriales</taxon>
        <taxon>Nocardiaceae</taxon>
        <taxon>Nocardia</taxon>
    </lineage>
</organism>
<dbReference type="InterPro" id="IPR011991">
    <property type="entry name" value="ArsR-like_HTH"/>
</dbReference>
<accession>A0A449GFR5</accession>
<dbReference type="RefSeq" id="WP_249355124.1">
    <property type="nucleotide sequence ID" value="NZ_CAACYE020000001.1"/>
</dbReference>
<dbReference type="InterPro" id="IPR002577">
    <property type="entry name" value="HTH_HxlR"/>
</dbReference>
<dbReference type="SUPFAM" id="SSF46785">
    <property type="entry name" value="Winged helix' DNA-binding domain"/>
    <property type="match status" value="1"/>
</dbReference>
<dbReference type="EMBL" id="CAACYE010000005">
    <property type="protein sequence ID" value="VFA84400.1"/>
    <property type="molecule type" value="Genomic_DNA"/>
</dbReference>
<keyword evidence="3" id="KW-0804">Transcription</keyword>
<gene>
    <name evidence="5" type="primary">ytcD_3</name>
    <name evidence="5" type="ORF">NCTC1935_02229</name>
</gene>